<accession>A0A1J6WV50</accession>
<dbReference type="EMBL" id="MINN01000074">
    <property type="protein sequence ID" value="OIU71751.1"/>
    <property type="molecule type" value="Genomic_DNA"/>
</dbReference>
<sequence length="62" mass="7184">MMANQASLNHQNKGIYQMLKESMVKEKQDLETLSEPQLKAVYKQERSAQHPHSGYSSIRFMS</sequence>
<dbReference type="Proteomes" id="UP000182062">
    <property type="component" value="Unassembled WGS sequence"/>
</dbReference>
<gene>
    <name evidence="2" type="ORF">BHE18_03580</name>
</gene>
<evidence type="ECO:0000313" key="2">
    <source>
        <dbReference type="EMBL" id="OIU71751.1"/>
    </source>
</evidence>
<reference evidence="2 3" key="1">
    <citation type="submission" date="2016-09" db="EMBL/GenBank/DDBJ databases">
        <title>Bacillus aquimaris SAMM genome sequence reveals colonization and biosurfactant production capacities.</title>
        <authorList>
            <person name="Waghmode S.R."/>
            <person name="Suryavanshi M.V."/>
        </authorList>
    </citation>
    <scope>NUCLEOTIDE SEQUENCE [LARGE SCALE GENOMIC DNA]</scope>
    <source>
        <strain evidence="2 3">SAMM</strain>
    </source>
</reference>
<dbReference type="RefSeq" id="WP_071617420.1">
    <property type="nucleotide sequence ID" value="NZ_MINN01000074.1"/>
</dbReference>
<comment type="caution">
    <text evidence="2">The sequence shown here is derived from an EMBL/GenBank/DDBJ whole genome shotgun (WGS) entry which is preliminary data.</text>
</comment>
<evidence type="ECO:0000313" key="3">
    <source>
        <dbReference type="Proteomes" id="UP000182062"/>
    </source>
</evidence>
<dbReference type="OrthoDB" id="2972281at2"/>
<feature type="region of interest" description="Disordered" evidence="1">
    <location>
        <begin position="42"/>
        <end position="62"/>
    </location>
</feature>
<organism evidence="2 3">
    <name type="scientific">Rossellomorea aquimaris</name>
    <dbReference type="NCBI Taxonomy" id="189382"/>
    <lineage>
        <taxon>Bacteria</taxon>
        <taxon>Bacillati</taxon>
        <taxon>Bacillota</taxon>
        <taxon>Bacilli</taxon>
        <taxon>Bacillales</taxon>
        <taxon>Bacillaceae</taxon>
        <taxon>Rossellomorea</taxon>
    </lineage>
</organism>
<name>A0A1J6WV50_9BACI</name>
<keyword evidence="3" id="KW-1185">Reference proteome</keyword>
<proteinExistence type="predicted"/>
<evidence type="ECO:0000256" key="1">
    <source>
        <dbReference type="SAM" id="MobiDB-lite"/>
    </source>
</evidence>
<dbReference type="AlphaFoldDB" id="A0A1J6WV50"/>
<protein>
    <submittedName>
        <fullName evidence="2">Uncharacterized protein</fullName>
    </submittedName>
</protein>